<evidence type="ECO:0000256" key="2">
    <source>
        <dbReference type="ARBA" id="ARBA00012438"/>
    </source>
</evidence>
<dbReference type="SMART" id="SM00387">
    <property type="entry name" value="HATPase_c"/>
    <property type="match status" value="1"/>
</dbReference>
<dbReference type="SUPFAM" id="SSF55781">
    <property type="entry name" value="GAF domain-like"/>
    <property type="match status" value="1"/>
</dbReference>
<dbReference type="PRINTS" id="PR00344">
    <property type="entry name" value="BCTRLSENSOR"/>
</dbReference>
<feature type="domain" description="PAC" evidence="8">
    <location>
        <begin position="200"/>
        <end position="252"/>
    </location>
</feature>
<feature type="domain" description="PAS" evidence="7">
    <location>
        <begin position="260"/>
        <end position="330"/>
    </location>
</feature>
<evidence type="ECO:0000256" key="5">
    <source>
        <dbReference type="ARBA" id="ARBA00022777"/>
    </source>
</evidence>
<feature type="domain" description="PAC" evidence="8">
    <location>
        <begin position="74"/>
        <end position="126"/>
    </location>
</feature>
<dbReference type="InterPro" id="IPR001610">
    <property type="entry name" value="PAC"/>
</dbReference>
<organism evidence="9 10">
    <name type="scientific">Rhodanobacter glycinis</name>
    <dbReference type="NCBI Taxonomy" id="582702"/>
    <lineage>
        <taxon>Bacteria</taxon>
        <taxon>Pseudomonadati</taxon>
        <taxon>Pseudomonadota</taxon>
        <taxon>Gammaproteobacteria</taxon>
        <taxon>Lysobacterales</taxon>
        <taxon>Rhodanobacteraceae</taxon>
        <taxon>Rhodanobacter</taxon>
    </lineage>
</organism>
<dbReference type="InterPro" id="IPR003594">
    <property type="entry name" value="HATPase_dom"/>
</dbReference>
<dbReference type="SUPFAM" id="SSF47384">
    <property type="entry name" value="Homodimeric domain of signal transducing histidine kinase"/>
    <property type="match status" value="1"/>
</dbReference>
<dbReference type="InterPro" id="IPR000700">
    <property type="entry name" value="PAS-assoc_C"/>
</dbReference>
<dbReference type="InterPro" id="IPR005467">
    <property type="entry name" value="His_kinase_dom"/>
</dbReference>
<dbReference type="PROSITE" id="PS50113">
    <property type="entry name" value="PAC"/>
    <property type="match status" value="4"/>
</dbReference>
<evidence type="ECO:0000259" key="6">
    <source>
        <dbReference type="PROSITE" id="PS50109"/>
    </source>
</evidence>
<dbReference type="InterPro" id="IPR036097">
    <property type="entry name" value="HisK_dim/P_sf"/>
</dbReference>
<dbReference type="CDD" id="cd00130">
    <property type="entry name" value="PAS"/>
    <property type="match status" value="4"/>
</dbReference>
<dbReference type="Proteomes" id="UP000319486">
    <property type="component" value="Unassembled WGS sequence"/>
</dbReference>
<dbReference type="Gene3D" id="3.30.450.20">
    <property type="entry name" value="PAS domain"/>
    <property type="match status" value="4"/>
</dbReference>
<dbReference type="Pfam" id="PF02518">
    <property type="entry name" value="HATPase_c"/>
    <property type="match status" value="1"/>
</dbReference>
<protein>
    <recommendedName>
        <fullName evidence="2">histidine kinase</fullName>
        <ecNumber evidence="2">2.7.13.3</ecNumber>
    </recommendedName>
</protein>
<dbReference type="CDD" id="cd00082">
    <property type="entry name" value="HisKA"/>
    <property type="match status" value="1"/>
</dbReference>
<dbReference type="InterPro" id="IPR013655">
    <property type="entry name" value="PAS_fold_3"/>
</dbReference>
<dbReference type="Pfam" id="PF00512">
    <property type="entry name" value="HisKA"/>
    <property type="match status" value="1"/>
</dbReference>
<dbReference type="InterPro" id="IPR029016">
    <property type="entry name" value="GAF-like_dom_sf"/>
</dbReference>
<accession>A0A502C393</accession>
<dbReference type="Gene3D" id="3.30.565.10">
    <property type="entry name" value="Histidine kinase-like ATPase, C-terminal domain"/>
    <property type="match status" value="1"/>
</dbReference>
<dbReference type="InterPro" id="IPR003018">
    <property type="entry name" value="GAF"/>
</dbReference>
<evidence type="ECO:0000313" key="9">
    <source>
        <dbReference type="EMBL" id="TPG07273.1"/>
    </source>
</evidence>
<dbReference type="SMART" id="SM00086">
    <property type="entry name" value="PAC"/>
    <property type="match status" value="4"/>
</dbReference>
<evidence type="ECO:0000256" key="3">
    <source>
        <dbReference type="ARBA" id="ARBA00022553"/>
    </source>
</evidence>
<sequence>MENELSRVVDVLPGLVWTALPDGRVDFVNRAWCDYTGGSLAQAGGQGWMAAIHPDDLAELLDRWQAILASHQPQDIVARVRRCDGTWRWFLLRVRALTDEAGVILGWCGMLVDIEDHRQADRDSHGMVSDFSAIADAIPASVLLMTPEGDIEYSNRQSQEFRGATLEQQREWKSADLIHPDELPAAIAEWERCVRTGELFEMEFRARRADGVYRWFHVRSRPMKDAEGRIARWCTLDVDIDDRKRSEALLASTLAELAASEDRLRAIIDTVPGFVWRAAPDGGVEFLNQRWCDFTGISLEDSLGIGWTSSIHPDDAAPLATYWQALLEAGQPGSFEARLRRFDGTYRWFLIRAVPLLDEAGRVVKWYGQNTDIDDRKRAEMLLAGEKYLLGLIAGGSPLAQALTSLCELVQASMEGALCAIVLIDPRHTRSLEEVSLRLRLQLGAAPDVPDNLLEDTNGQPLEPEASPIALSATSGEPVISTDLIAEARWDAWRAAALSHGVRACWSTPIRSGRGNMMGIFSLLLREPKIPEPAHHNLIAQFTHLASIAIERARNEAALTQSEAFLARTQRLTLTGTVAWRVNTDEILWSEELYRIYEFDSPVTLTHDLINTRIHPEDIPAHDEMLRRQRSDARDFESEHRLLMPDGRVKFLHLVAHATRDEEGGLEYISAVQDVTQHRLSEEALGKVRSELTHVARVASLGTLTASIAHEVNQPLSGIITNANTCLRMLAANPPNVDGARETARRTIRDGNRASDVIKRLRALFAKKKVATEPVDLNEAAREVVAMLLGELQRNGVTLHPGFADDLPPVMGDRVQLQQVILNLILNASDAMSGIGDRPRRMAIRTGRDENNHVRLDVLDTGAGFDPQDADALFNAFFTTKSDGMGIGLSVSRSIIEGHDGRLWAAANDGPGATFSFSIPCLPEEIAAAESGTLADSNRITESS</sequence>
<dbReference type="EMBL" id="RCZO01000007">
    <property type="protein sequence ID" value="TPG07273.1"/>
    <property type="molecule type" value="Genomic_DNA"/>
</dbReference>
<proteinExistence type="predicted"/>
<dbReference type="Pfam" id="PF13185">
    <property type="entry name" value="GAF_2"/>
    <property type="match status" value="1"/>
</dbReference>
<dbReference type="Gene3D" id="3.30.450.40">
    <property type="match status" value="1"/>
</dbReference>
<dbReference type="PROSITE" id="PS50112">
    <property type="entry name" value="PAS"/>
    <property type="match status" value="2"/>
</dbReference>
<evidence type="ECO:0000256" key="4">
    <source>
        <dbReference type="ARBA" id="ARBA00022679"/>
    </source>
</evidence>
<comment type="caution">
    <text evidence="9">The sequence shown here is derived from an EMBL/GenBank/DDBJ whole genome shotgun (WGS) entry which is preliminary data.</text>
</comment>
<dbReference type="Pfam" id="PF08447">
    <property type="entry name" value="PAS_3"/>
    <property type="match status" value="4"/>
</dbReference>
<dbReference type="InterPro" id="IPR035965">
    <property type="entry name" value="PAS-like_dom_sf"/>
</dbReference>
<evidence type="ECO:0000313" key="10">
    <source>
        <dbReference type="Proteomes" id="UP000319486"/>
    </source>
</evidence>
<comment type="catalytic activity">
    <reaction evidence="1">
        <text>ATP + protein L-histidine = ADP + protein N-phospho-L-histidine.</text>
        <dbReference type="EC" id="2.7.13.3"/>
    </reaction>
</comment>
<dbReference type="InterPro" id="IPR004358">
    <property type="entry name" value="Sig_transdc_His_kin-like_C"/>
</dbReference>
<dbReference type="SMART" id="SM00065">
    <property type="entry name" value="GAF"/>
    <property type="match status" value="1"/>
</dbReference>
<dbReference type="InterPro" id="IPR000014">
    <property type="entry name" value="PAS"/>
</dbReference>
<dbReference type="InterPro" id="IPR036890">
    <property type="entry name" value="HATPase_C_sf"/>
</dbReference>
<evidence type="ECO:0000259" key="7">
    <source>
        <dbReference type="PROSITE" id="PS50112"/>
    </source>
</evidence>
<evidence type="ECO:0000256" key="1">
    <source>
        <dbReference type="ARBA" id="ARBA00000085"/>
    </source>
</evidence>
<dbReference type="SUPFAM" id="SSF55874">
    <property type="entry name" value="ATPase domain of HSP90 chaperone/DNA topoisomerase II/histidine kinase"/>
    <property type="match status" value="1"/>
</dbReference>
<dbReference type="Gene3D" id="2.10.70.100">
    <property type="match status" value="1"/>
</dbReference>
<keyword evidence="3" id="KW-0597">Phosphoprotein</keyword>
<dbReference type="Gene3D" id="1.10.287.130">
    <property type="match status" value="1"/>
</dbReference>
<keyword evidence="4" id="KW-0808">Transferase</keyword>
<dbReference type="GO" id="GO:0000155">
    <property type="term" value="F:phosphorelay sensor kinase activity"/>
    <property type="evidence" value="ECO:0007669"/>
    <property type="project" value="InterPro"/>
</dbReference>
<dbReference type="SMART" id="SM00388">
    <property type="entry name" value="HisKA"/>
    <property type="match status" value="1"/>
</dbReference>
<evidence type="ECO:0000259" key="8">
    <source>
        <dbReference type="PROSITE" id="PS50113"/>
    </source>
</evidence>
<name>A0A502C393_9GAMM</name>
<dbReference type="FunFam" id="3.30.450.20:FF:000099">
    <property type="entry name" value="Sensory box sensor histidine kinase"/>
    <property type="match status" value="3"/>
</dbReference>
<feature type="domain" description="PAC" evidence="8">
    <location>
        <begin position="636"/>
        <end position="687"/>
    </location>
</feature>
<dbReference type="AlphaFoldDB" id="A0A502C393"/>
<dbReference type="SUPFAM" id="SSF55785">
    <property type="entry name" value="PYP-like sensor domain (PAS domain)"/>
    <property type="match status" value="4"/>
</dbReference>
<dbReference type="InterPro" id="IPR052162">
    <property type="entry name" value="Sensor_kinase/Photoreceptor"/>
</dbReference>
<dbReference type="PANTHER" id="PTHR43304:SF1">
    <property type="entry name" value="PAC DOMAIN-CONTAINING PROTEIN"/>
    <property type="match status" value="1"/>
</dbReference>
<feature type="domain" description="Histidine kinase" evidence="6">
    <location>
        <begin position="707"/>
        <end position="923"/>
    </location>
</feature>
<feature type="domain" description="PAC" evidence="8">
    <location>
        <begin position="333"/>
        <end position="385"/>
    </location>
</feature>
<dbReference type="EC" id="2.7.13.3" evidence="2"/>
<keyword evidence="5" id="KW-0418">Kinase</keyword>
<dbReference type="InterPro" id="IPR003661">
    <property type="entry name" value="HisK_dim/P_dom"/>
</dbReference>
<keyword evidence="10" id="KW-1185">Reference proteome</keyword>
<gene>
    <name evidence="9" type="ORF">EAH88_12530</name>
</gene>
<dbReference type="PROSITE" id="PS50109">
    <property type="entry name" value="HIS_KIN"/>
    <property type="match status" value="1"/>
</dbReference>
<dbReference type="PANTHER" id="PTHR43304">
    <property type="entry name" value="PHYTOCHROME-LIKE PROTEIN CPH1"/>
    <property type="match status" value="1"/>
</dbReference>
<dbReference type="NCBIfam" id="TIGR00229">
    <property type="entry name" value="sensory_box"/>
    <property type="match status" value="4"/>
</dbReference>
<feature type="domain" description="PAS" evidence="7">
    <location>
        <begin position="1"/>
        <end position="71"/>
    </location>
</feature>
<dbReference type="OrthoDB" id="9772100at2"/>
<dbReference type="SMART" id="SM00091">
    <property type="entry name" value="PAS"/>
    <property type="match status" value="4"/>
</dbReference>
<reference evidence="9 10" key="1">
    <citation type="journal article" date="2019" name="Environ. Microbiol.">
        <title>Species interactions and distinct microbial communities in high Arctic permafrost affected cryosols are associated with the CH4 and CO2 gas fluxes.</title>
        <authorList>
            <person name="Altshuler I."/>
            <person name="Hamel J."/>
            <person name="Turney S."/>
            <person name="Magnuson E."/>
            <person name="Levesque R."/>
            <person name="Greer C."/>
            <person name="Whyte L.G."/>
        </authorList>
    </citation>
    <scope>NUCLEOTIDE SEQUENCE [LARGE SCALE GENOMIC DNA]</scope>
    <source>
        <strain evidence="9 10">S13Y</strain>
    </source>
</reference>